<feature type="domain" description="Thiamine pyrophosphate enzyme TPP-binding" evidence="3">
    <location>
        <begin position="248"/>
        <end position="412"/>
    </location>
</feature>
<dbReference type="Gene3D" id="3.40.50.1220">
    <property type="entry name" value="TPP-binding domain"/>
    <property type="match status" value="1"/>
</dbReference>
<dbReference type="SUPFAM" id="SSF52518">
    <property type="entry name" value="Thiamin diphosphate-binding fold (THDP-binding)"/>
    <property type="match status" value="1"/>
</dbReference>
<feature type="domain" description="Thiamine pyrophosphate enzyme central" evidence="2">
    <location>
        <begin position="51"/>
        <end position="185"/>
    </location>
</feature>
<dbReference type="GO" id="GO:0003984">
    <property type="term" value="F:acetolactate synthase activity"/>
    <property type="evidence" value="ECO:0007669"/>
    <property type="project" value="TreeGrafter"/>
</dbReference>
<accession>A0A6J6D8L5</accession>
<dbReference type="InterPro" id="IPR012000">
    <property type="entry name" value="Thiamin_PyroP_enz_cen_dom"/>
</dbReference>
<evidence type="ECO:0000313" key="4">
    <source>
        <dbReference type="EMBL" id="CAB4559169.1"/>
    </source>
</evidence>
<dbReference type="GO" id="GO:0050660">
    <property type="term" value="F:flavin adenine dinucleotide binding"/>
    <property type="evidence" value="ECO:0007669"/>
    <property type="project" value="TreeGrafter"/>
</dbReference>
<protein>
    <submittedName>
        <fullName evidence="4">Unannotated protein</fullName>
    </submittedName>
</protein>
<comment type="similarity">
    <text evidence="1">Belongs to the TPP enzyme family.</text>
</comment>
<dbReference type="GO" id="GO:0000287">
    <property type="term" value="F:magnesium ion binding"/>
    <property type="evidence" value="ECO:0007669"/>
    <property type="project" value="InterPro"/>
</dbReference>
<dbReference type="PANTHER" id="PTHR18968">
    <property type="entry name" value="THIAMINE PYROPHOSPHATE ENZYMES"/>
    <property type="match status" value="1"/>
</dbReference>
<evidence type="ECO:0000256" key="1">
    <source>
        <dbReference type="ARBA" id="ARBA00007812"/>
    </source>
</evidence>
<evidence type="ECO:0000259" key="2">
    <source>
        <dbReference type="Pfam" id="PF00205"/>
    </source>
</evidence>
<dbReference type="GO" id="GO:0009097">
    <property type="term" value="P:isoleucine biosynthetic process"/>
    <property type="evidence" value="ECO:0007669"/>
    <property type="project" value="TreeGrafter"/>
</dbReference>
<dbReference type="SUPFAM" id="SSF52467">
    <property type="entry name" value="DHS-like NAD/FAD-binding domain"/>
    <property type="match status" value="1"/>
</dbReference>
<proteinExistence type="inferred from homology"/>
<dbReference type="InterPro" id="IPR029035">
    <property type="entry name" value="DHS-like_NAD/FAD-binding_dom"/>
</dbReference>
<gene>
    <name evidence="4" type="ORF">UFOPK1541_00760</name>
</gene>
<name>A0A6J6D8L5_9ZZZZ</name>
<dbReference type="InterPro" id="IPR045229">
    <property type="entry name" value="TPP_enz"/>
</dbReference>
<dbReference type="AlphaFoldDB" id="A0A6J6D8L5"/>
<dbReference type="EMBL" id="CAEZTA010000116">
    <property type="protein sequence ID" value="CAB4559169.1"/>
    <property type="molecule type" value="Genomic_DNA"/>
</dbReference>
<dbReference type="InterPro" id="IPR011766">
    <property type="entry name" value="TPP_enzyme_TPP-bd"/>
</dbReference>
<dbReference type="Pfam" id="PF02775">
    <property type="entry name" value="TPP_enzyme_C"/>
    <property type="match status" value="1"/>
</dbReference>
<dbReference type="GO" id="GO:0005948">
    <property type="term" value="C:acetolactate synthase complex"/>
    <property type="evidence" value="ECO:0007669"/>
    <property type="project" value="TreeGrafter"/>
</dbReference>
<sequence length="466" mass="49796">MRVLTDPVETGAVTICLPEDVQAEIIDVPLEFLADREWHVRRPRPDSGICAEAAKLIRAAKRPVIVSGGGVIYSDAHAALANFVEATGIPVGVSQAGVGSLNWDHPQMTGSVGATGTTASNRLAAKADLVIGIGTRYSDFTTASRTAWQNNDVKFININVGSFDAFKHGSATPIVADARETLVELSTELKGYAIDASYAKEIADEKAQWDKAVDAAFVDRKLAKPSQTEIIGAVQAASDPRDVLICAAGSLPGDLHKLWRVRDQLGYHVEYAFSCMGYEIAAGLGVARADSSRTPIVMVGDGSYLMMHTEMVSAVAEGLKFVIVLIQNHGFASIGHLSEDVGSERYGTKSRFRDGKGNNFETGDVLPVDLATNAESLGMNVIRINESPNAIADLSAAMKVAKAHPTATLIHINSDPLLYAPGGEAWWEVPIPAVSTLESTQKAYANYSEARKAQKKYLGKGASERK</sequence>
<dbReference type="Gene3D" id="3.40.50.970">
    <property type="match status" value="1"/>
</dbReference>
<dbReference type="GO" id="GO:0009099">
    <property type="term" value="P:L-valine biosynthetic process"/>
    <property type="evidence" value="ECO:0007669"/>
    <property type="project" value="TreeGrafter"/>
</dbReference>
<dbReference type="InterPro" id="IPR029061">
    <property type="entry name" value="THDP-binding"/>
</dbReference>
<dbReference type="Pfam" id="PF00205">
    <property type="entry name" value="TPP_enzyme_M"/>
    <property type="match status" value="1"/>
</dbReference>
<dbReference type="PANTHER" id="PTHR18968:SF9">
    <property type="entry name" value="3D-(3,5_4)-TRIHYDROXYCYCLOHEXANE-1,2-DIONE HYDROLASE"/>
    <property type="match status" value="1"/>
</dbReference>
<dbReference type="GO" id="GO:0030976">
    <property type="term" value="F:thiamine pyrophosphate binding"/>
    <property type="evidence" value="ECO:0007669"/>
    <property type="project" value="InterPro"/>
</dbReference>
<organism evidence="4">
    <name type="scientific">freshwater metagenome</name>
    <dbReference type="NCBI Taxonomy" id="449393"/>
    <lineage>
        <taxon>unclassified sequences</taxon>
        <taxon>metagenomes</taxon>
        <taxon>ecological metagenomes</taxon>
    </lineage>
</organism>
<reference evidence="4" key="1">
    <citation type="submission" date="2020-05" db="EMBL/GenBank/DDBJ databases">
        <authorList>
            <person name="Chiriac C."/>
            <person name="Salcher M."/>
            <person name="Ghai R."/>
            <person name="Kavagutti S V."/>
        </authorList>
    </citation>
    <scope>NUCLEOTIDE SEQUENCE</scope>
</reference>
<evidence type="ECO:0000259" key="3">
    <source>
        <dbReference type="Pfam" id="PF02775"/>
    </source>
</evidence>